<protein>
    <recommendedName>
        <fullName evidence="2">Zinc knuckle CX2CX4HX4C domain-containing protein</fullName>
    </recommendedName>
</protein>
<accession>A0A9Q0JDU1</accession>
<reference evidence="3" key="2">
    <citation type="journal article" date="2023" name="Plants (Basel)">
        <title>Annotation of the Turnera subulata (Passifloraceae) Draft Genome Reveals the S-Locus Evolved after the Divergence of Turneroideae from Passifloroideae in a Stepwise Manner.</title>
        <authorList>
            <person name="Henning P.M."/>
            <person name="Roalson E.H."/>
            <person name="Mir W."/>
            <person name="McCubbin A.G."/>
            <person name="Shore J.S."/>
        </authorList>
    </citation>
    <scope>NUCLEOTIDE SEQUENCE</scope>
    <source>
        <strain evidence="3">F60SS</strain>
    </source>
</reference>
<dbReference type="OrthoDB" id="990316at2759"/>
<feature type="domain" description="Zinc knuckle CX2CX4HX4C" evidence="2">
    <location>
        <begin position="35"/>
        <end position="78"/>
    </location>
</feature>
<comment type="caution">
    <text evidence="3">The sequence shown here is derived from an EMBL/GenBank/DDBJ whole genome shotgun (WGS) entry which is preliminary data.</text>
</comment>
<evidence type="ECO:0000313" key="3">
    <source>
        <dbReference type="EMBL" id="KAJ4836955.1"/>
    </source>
</evidence>
<organism evidence="3 4">
    <name type="scientific">Turnera subulata</name>
    <dbReference type="NCBI Taxonomy" id="218843"/>
    <lineage>
        <taxon>Eukaryota</taxon>
        <taxon>Viridiplantae</taxon>
        <taxon>Streptophyta</taxon>
        <taxon>Embryophyta</taxon>
        <taxon>Tracheophyta</taxon>
        <taxon>Spermatophyta</taxon>
        <taxon>Magnoliopsida</taxon>
        <taxon>eudicotyledons</taxon>
        <taxon>Gunneridae</taxon>
        <taxon>Pentapetalae</taxon>
        <taxon>rosids</taxon>
        <taxon>fabids</taxon>
        <taxon>Malpighiales</taxon>
        <taxon>Passifloraceae</taxon>
        <taxon>Turnera</taxon>
    </lineage>
</organism>
<gene>
    <name evidence="3" type="ORF">Tsubulata_032316</name>
</gene>
<dbReference type="Pfam" id="PF14392">
    <property type="entry name" value="zf-CCHC_4"/>
    <property type="match status" value="1"/>
</dbReference>
<proteinExistence type="predicted"/>
<feature type="region of interest" description="Disordered" evidence="1">
    <location>
        <begin position="144"/>
        <end position="167"/>
    </location>
</feature>
<dbReference type="Proteomes" id="UP001141552">
    <property type="component" value="Unassembled WGS sequence"/>
</dbReference>
<evidence type="ECO:0000256" key="1">
    <source>
        <dbReference type="SAM" id="MobiDB-lite"/>
    </source>
</evidence>
<sequence length="228" mass="25971">MGGLFVEYNGLEKTIENMYRWLGFIRMKVQVKVDSPLLSGIMVKDLVGNKVWIRFKYEKLTDFCYRCGRLEHTVQACKNRIREDERIEKQTSNSFGPWMKATLMVGKEIPGGKIKRAAVYEEELVKNADLEGAAIVGDAAEENNHADDPQLTTDISPNLPPKPTSNRASWKRLARFTQSIYRPSEEDLQTRREFLASAQKFVELMEAEAMVQEEEKAGVPKPSNEAPI</sequence>
<dbReference type="EMBL" id="JAKUCV010003988">
    <property type="protein sequence ID" value="KAJ4836955.1"/>
    <property type="molecule type" value="Genomic_DNA"/>
</dbReference>
<keyword evidence="4" id="KW-1185">Reference proteome</keyword>
<evidence type="ECO:0000313" key="4">
    <source>
        <dbReference type="Proteomes" id="UP001141552"/>
    </source>
</evidence>
<name>A0A9Q0JDU1_9ROSI</name>
<dbReference type="InterPro" id="IPR025836">
    <property type="entry name" value="Zn_knuckle_CX2CX4HX4C"/>
</dbReference>
<evidence type="ECO:0000259" key="2">
    <source>
        <dbReference type="Pfam" id="PF14392"/>
    </source>
</evidence>
<dbReference type="AlphaFoldDB" id="A0A9Q0JDU1"/>
<reference evidence="3" key="1">
    <citation type="submission" date="2022-02" db="EMBL/GenBank/DDBJ databases">
        <authorList>
            <person name="Henning P.M."/>
            <person name="McCubbin A.G."/>
            <person name="Shore J.S."/>
        </authorList>
    </citation>
    <scope>NUCLEOTIDE SEQUENCE</scope>
    <source>
        <strain evidence="3">F60SS</strain>
        <tissue evidence="3">Leaves</tissue>
    </source>
</reference>